<accession>A0A9P6F5X0</accession>
<reference evidence="2" key="1">
    <citation type="journal article" date="2020" name="Fungal Divers.">
        <title>Resolving the Mortierellaceae phylogeny through synthesis of multi-gene phylogenetics and phylogenomics.</title>
        <authorList>
            <person name="Vandepol N."/>
            <person name="Liber J."/>
            <person name="Desiro A."/>
            <person name="Na H."/>
            <person name="Kennedy M."/>
            <person name="Barry K."/>
            <person name="Grigoriev I.V."/>
            <person name="Miller A.N."/>
            <person name="O'Donnell K."/>
            <person name="Stajich J.E."/>
            <person name="Bonito G."/>
        </authorList>
    </citation>
    <scope>NUCLEOTIDE SEQUENCE</scope>
    <source>
        <strain evidence="2">NRRL 2591</strain>
    </source>
</reference>
<dbReference type="EMBL" id="JAAAXW010000120">
    <property type="protein sequence ID" value="KAF9543177.1"/>
    <property type="molecule type" value="Genomic_DNA"/>
</dbReference>
<evidence type="ECO:0000256" key="1">
    <source>
        <dbReference type="SAM" id="MobiDB-lite"/>
    </source>
</evidence>
<gene>
    <name evidence="2" type="ORF">EC957_001239</name>
</gene>
<dbReference type="AlphaFoldDB" id="A0A9P6F5X0"/>
<evidence type="ECO:0000313" key="2">
    <source>
        <dbReference type="EMBL" id="KAF9543177.1"/>
    </source>
</evidence>
<dbReference type="Proteomes" id="UP000723463">
    <property type="component" value="Unassembled WGS sequence"/>
</dbReference>
<keyword evidence="3" id="KW-1185">Reference proteome</keyword>
<name>A0A9P6F5X0_9FUNG</name>
<feature type="region of interest" description="Disordered" evidence="1">
    <location>
        <begin position="1"/>
        <end position="27"/>
    </location>
</feature>
<evidence type="ECO:0000313" key="3">
    <source>
        <dbReference type="Proteomes" id="UP000723463"/>
    </source>
</evidence>
<sequence>MTEPKPATSDAANVNSKHSNLHPAAAAASTRTTLKSEHWKPGIQLGFDTFVLDFLEDESLMRVWSWRLYKPGSETGEHYYLGTIVIDTQTYSDIP</sequence>
<organism evidence="2 3">
    <name type="scientific">Mortierella hygrophila</name>
    <dbReference type="NCBI Taxonomy" id="979708"/>
    <lineage>
        <taxon>Eukaryota</taxon>
        <taxon>Fungi</taxon>
        <taxon>Fungi incertae sedis</taxon>
        <taxon>Mucoromycota</taxon>
        <taxon>Mortierellomycotina</taxon>
        <taxon>Mortierellomycetes</taxon>
        <taxon>Mortierellales</taxon>
        <taxon>Mortierellaceae</taxon>
        <taxon>Mortierella</taxon>
    </lineage>
</organism>
<comment type="caution">
    <text evidence="2">The sequence shown here is derived from an EMBL/GenBank/DDBJ whole genome shotgun (WGS) entry which is preliminary data.</text>
</comment>
<protein>
    <submittedName>
        <fullName evidence="2">Uncharacterized protein</fullName>
    </submittedName>
</protein>
<proteinExistence type="predicted"/>